<evidence type="ECO:0000259" key="1">
    <source>
        <dbReference type="PROSITE" id="PS50206"/>
    </source>
</evidence>
<gene>
    <name evidence="2" type="ORF">CLV54_2115</name>
</gene>
<reference evidence="2 3" key="1">
    <citation type="submission" date="2017-11" db="EMBL/GenBank/DDBJ databases">
        <title>Genomic Encyclopedia of Archaeal and Bacterial Type Strains, Phase II (KMG-II): From Individual Species to Whole Genera.</title>
        <authorList>
            <person name="Goeker M."/>
        </authorList>
    </citation>
    <scope>NUCLEOTIDE SEQUENCE [LARGE SCALE GENOMIC DNA]</scope>
    <source>
        <strain evidence="2 3">DSM 25625</strain>
    </source>
</reference>
<dbReference type="SUPFAM" id="SSF52821">
    <property type="entry name" value="Rhodanese/Cell cycle control phosphatase"/>
    <property type="match status" value="1"/>
</dbReference>
<dbReference type="OrthoDB" id="1445766at2"/>
<dbReference type="Pfam" id="PF00581">
    <property type="entry name" value="Rhodanese"/>
    <property type="match status" value="1"/>
</dbReference>
<dbReference type="PROSITE" id="PS50206">
    <property type="entry name" value="RHODANESE_3"/>
    <property type="match status" value="1"/>
</dbReference>
<dbReference type="SMART" id="SM00450">
    <property type="entry name" value="RHOD"/>
    <property type="match status" value="1"/>
</dbReference>
<organism evidence="2 3">
    <name type="scientific">Compostimonas suwonensis</name>
    <dbReference type="NCBI Taxonomy" id="1048394"/>
    <lineage>
        <taxon>Bacteria</taxon>
        <taxon>Bacillati</taxon>
        <taxon>Actinomycetota</taxon>
        <taxon>Actinomycetes</taxon>
        <taxon>Micrococcales</taxon>
        <taxon>Microbacteriaceae</taxon>
        <taxon>Compostimonas</taxon>
    </lineage>
</organism>
<dbReference type="CDD" id="cd00158">
    <property type="entry name" value="RHOD"/>
    <property type="match status" value="1"/>
</dbReference>
<dbReference type="Proteomes" id="UP000230161">
    <property type="component" value="Unassembled WGS sequence"/>
</dbReference>
<dbReference type="InterPro" id="IPR036873">
    <property type="entry name" value="Rhodanese-like_dom_sf"/>
</dbReference>
<proteinExistence type="predicted"/>
<name>A0A2M9BWL7_9MICO</name>
<keyword evidence="3" id="KW-1185">Reference proteome</keyword>
<dbReference type="Gene3D" id="3.40.250.10">
    <property type="entry name" value="Rhodanese-like domain"/>
    <property type="match status" value="1"/>
</dbReference>
<evidence type="ECO:0000313" key="3">
    <source>
        <dbReference type="Proteomes" id="UP000230161"/>
    </source>
</evidence>
<dbReference type="AlphaFoldDB" id="A0A2M9BWL7"/>
<protein>
    <submittedName>
        <fullName evidence="2">Rhodanese-related sulfurtransferase</fullName>
    </submittedName>
</protein>
<feature type="domain" description="Rhodanese" evidence="1">
    <location>
        <begin position="21"/>
        <end position="119"/>
    </location>
</feature>
<comment type="caution">
    <text evidence="2">The sequence shown here is derived from an EMBL/GenBank/DDBJ whole genome shotgun (WGS) entry which is preliminary data.</text>
</comment>
<evidence type="ECO:0000313" key="2">
    <source>
        <dbReference type="EMBL" id="PJJ62315.1"/>
    </source>
</evidence>
<accession>A0A2M9BWL7</accession>
<dbReference type="InterPro" id="IPR001763">
    <property type="entry name" value="Rhodanese-like_dom"/>
</dbReference>
<dbReference type="RefSeq" id="WP_100344891.1">
    <property type="nucleotide sequence ID" value="NZ_PGFB01000003.1"/>
</dbReference>
<sequence>MSEATTSEPPLVDPQDAATRVDAGALFIDVRSQPTRERVGAIPGAIIVDRDRLTEHFDDASPERIAGTGDPERPIVVICGSVDGSRPVAQWLLDSGRPNVVHVEGGFPAWKAAGLPTTPGTETDAL</sequence>
<keyword evidence="2" id="KW-0808">Transferase</keyword>
<dbReference type="EMBL" id="PGFB01000003">
    <property type="protein sequence ID" value="PJJ62315.1"/>
    <property type="molecule type" value="Genomic_DNA"/>
</dbReference>
<dbReference type="GO" id="GO:0016740">
    <property type="term" value="F:transferase activity"/>
    <property type="evidence" value="ECO:0007669"/>
    <property type="project" value="UniProtKB-KW"/>
</dbReference>